<dbReference type="SUPFAM" id="SSF47336">
    <property type="entry name" value="ACP-like"/>
    <property type="match status" value="1"/>
</dbReference>
<dbReference type="NCBIfam" id="NF005480">
    <property type="entry name" value="PRK07081.1"/>
    <property type="match status" value="1"/>
</dbReference>
<dbReference type="InterPro" id="IPR009081">
    <property type="entry name" value="PP-bd_ACP"/>
</dbReference>
<evidence type="ECO:0000313" key="2">
    <source>
        <dbReference type="EMBL" id="GAA1919569.1"/>
    </source>
</evidence>
<dbReference type="EMBL" id="BAAAOF010000002">
    <property type="protein sequence ID" value="GAA1919569.1"/>
    <property type="molecule type" value="Genomic_DNA"/>
</dbReference>
<sequence>MTSIADTIRDVLKDVARLDVDASTLSEDDDLYAVGLTSHGTVNVLIGVEDAFDIELPDELLQRDTFATIASLRAAVLSVGVADDSGDVTG</sequence>
<dbReference type="Gene3D" id="1.10.1200.10">
    <property type="entry name" value="ACP-like"/>
    <property type="match status" value="1"/>
</dbReference>
<dbReference type="Proteomes" id="UP001501343">
    <property type="component" value="Unassembled WGS sequence"/>
</dbReference>
<keyword evidence="3" id="KW-1185">Reference proteome</keyword>
<accession>A0ABN2PHP5</accession>
<proteinExistence type="predicted"/>
<gene>
    <name evidence="2" type="ORF">GCM10009775_10190</name>
</gene>
<evidence type="ECO:0000259" key="1">
    <source>
        <dbReference type="PROSITE" id="PS50075"/>
    </source>
</evidence>
<dbReference type="Pfam" id="PF00550">
    <property type="entry name" value="PP-binding"/>
    <property type="match status" value="1"/>
</dbReference>
<dbReference type="PROSITE" id="PS50075">
    <property type="entry name" value="CARRIER"/>
    <property type="match status" value="1"/>
</dbReference>
<reference evidence="2 3" key="1">
    <citation type="journal article" date="2019" name="Int. J. Syst. Evol. Microbiol.">
        <title>The Global Catalogue of Microorganisms (GCM) 10K type strain sequencing project: providing services to taxonomists for standard genome sequencing and annotation.</title>
        <authorList>
            <consortium name="The Broad Institute Genomics Platform"/>
            <consortium name="The Broad Institute Genome Sequencing Center for Infectious Disease"/>
            <person name="Wu L."/>
            <person name="Ma J."/>
        </authorList>
    </citation>
    <scope>NUCLEOTIDE SEQUENCE [LARGE SCALE GENOMIC DNA]</scope>
    <source>
        <strain evidence="2 3">JCM 14900</strain>
    </source>
</reference>
<feature type="domain" description="Carrier" evidence="1">
    <location>
        <begin position="2"/>
        <end position="80"/>
    </location>
</feature>
<dbReference type="RefSeq" id="WP_248146073.1">
    <property type="nucleotide sequence ID" value="NZ_BAAAOF010000002.1"/>
</dbReference>
<comment type="caution">
    <text evidence="2">The sequence shown here is derived from an EMBL/GenBank/DDBJ whole genome shotgun (WGS) entry which is preliminary data.</text>
</comment>
<organism evidence="2 3">
    <name type="scientific">Microbacterium aoyamense</name>
    <dbReference type="NCBI Taxonomy" id="344166"/>
    <lineage>
        <taxon>Bacteria</taxon>
        <taxon>Bacillati</taxon>
        <taxon>Actinomycetota</taxon>
        <taxon>Actinomycetes</taxon>
        <taxon>Micrococcales</taxon>
        <taxon>Microbacteriaceae</taxon>
        <taxon>Microbacterium</taxon>
    </lineage>
</organism>
<dbReference type="InterPro" id="IPR036736">
    <property type="entry name" value="ACP-like_sf"/>
</dbReference>
<evidence type="ECO:0000313" key="3">
    <source>
        <dbReference type="Proteomes" id="UP001501343"/>
    </source>
</evidence>
<protein>
    <recommendedName>
        <fullName evidence="1">Carrier domain-containing protein</fullName>
    </recommendedName>
</protein>
<name>A0ABN2PHP5_9MICO</name>